<sequence length="65" mass="7129">MPNIRISPTEVQVDDTIYTFESAGVADDFEACVATVDVSHCVSKYLSIDKRSAHPLAPDDEFPVD</sequence>
<evidence type="ECO:0000313" key="2">
    <source>
        <dbReference type="Proteomes" id="UP001158049"/>
    </source>
</evidence>
<protein>
    <submittedName>
        <fullName evidence="1">Uncharacterized protein</fullName>
    </submittedName>
</protein>
<gene>
    <name evidence="1" type="ORF">SAMN06295970_117129</name>
</gene>
<comment type="caution">
    <text evidence="1">The sequence shown here is derived from an EMBL/GenBank/DDBJ whole genome shotgun (WGS) entry which is preliminary data.</text>
</comment>
<organism evidence="1 2">
    <name type="scientific">Noviherbaspirillum suwonense</name>
    <dbReference type="NCBI Taxonomy" id="1224511"/>
    <lineage>
        <taxon>Bacteria</taxon>
        <taxon>Pseudomonadati</taxon>
        <taxon>Pseudomonadota</taxon>
        <taxon>Betaproteobacteria</taxon>
        <taxon>Burkholderiales</taxon>
        <taxon>Oxalobacteraceae</taxon>
        <taxon>Noviherbaspirillum</taxon>
    </lineage>
</organism>
<accession>A0ABY1QL27</accession>
<dbReference type="RefSeq" id="WP_283444025.1">
    <property type="nucleotide sequence ID" value="NZ_FXUL01000017.1"/>
</dbReference>
<evidence type="ECO:0000313" key="1">
    <source>
        <dbReference type="EMBL" id="SMP72073.1"/>
    </source>
</evidence>
<dbReference type="Proteomes" id="UP001158049">
    <property type="component" value="Unassembled WGS sequence"/>
</dbReference>
<reference evidence="1 2" key="1">
    <citation type="submission" date="2017-05" db="EMBL/GenBank/DDBJ databases">
        <authorList>
            <person name="Varghese N."/>
            <person name="Submissions S."/>
        </authorList>
    </citation>
    <scope>NUCLEOTIDE SEQUENCE [LARGE SCALE GENOMIC DNA]</scope>
    <source>
        <strain evidence="1 2">DSM 26001</strain>
    </source>
</reference>
<dbReference type="EMBL" id="FXUL01000017">
    <property type="protein sequence ID" value="SMP72073.1"/>
    <property type="molecule type" value="Genomic_DNA"/>
</dbReference>
<proteinExistence type="predicted"/>
<keyword evidence="2" id="KW-1185">Reference proteome</keyword>
<name>A0ABY1QL27_9BURK</name>